<dbReference type="RefSeq" id="XP_041690932.1">
    <property type="nucleotide sequence ID" value="XM_041825564.1"/>
</dbReference>
<dbReference type="SUPFAM" id="SSF51735">
    <property type="entry name" value="NAD(P)-binding Rossmann-fold domains"/>
    <property type="match status" value="1"/>
</dbReference>
<evidence type="ECO:0000313" key="2">
    <source>
        <dbReference type="Proteomes" id="UP000184255"/>
    </source>
</evidence>
<sequence>MPAHLDTERYVARFAAEISSFTYTVIRQGLYTESYSLYLAFLDLKTPPNELIIPYDGKGPEISWVKRDEVGKTTAHLLPDYAQNSTTFPCFNDALFLSGPREISIGKSVDFINSILEEEIKIL</sequence>
<name>A0A1L7UBP4_FUSMA</name>
<dbReference type="PANTHER" id="PTHR47129:SF1">
    <property type="entry name" value="NMRA-LIKE DOMAIN-CONTAINING PROTEIN"/>
    <property type="match status" value="1"/>
</dbReference>
<dbReference type="PANTHER" id="PTHR47129">
    <property type="entry name" value="QUINONE OXIDOREDUCTASE 2"/>
    <property type="match status" value="1"/>
</dbReference>
<accession>A0A1L7UBP4</accession>
<proteinExistence type="predicted"/>
<protein>
    <recommendedName>
        <fullName evidence="3">NmrA-like domain-containing protein</fullName>
    </recommendedName>
</protein>
<dbReference type="Proteomes" id="UP000184255">
    <property type="component" value="Unassembled WGS sequence"/>
</dbReference>
<reference evidence="2" key="1">
    <citation type="journal article" date="2016" name="Genome Biol. Evol.">
        <title>Comparative 'omics' of the Fusarium fujikuroi species complex highlights differences in genetic potential and metabolite synthesis.</title>
        <authorList>
            <person name="Niehaus E.-M."/>
            <person name="Muensterkoetter M."/>
            <person name="Proctor R.H."/>
            <person name="Brown D.W."/>
            <person name="Sharon A."/>
            <person name="Idan Y."/>
            <person name="Oren-Young L."/>
            <person name="Sieber C.M."/>
            <person name="Novak O."/>
            <person name="Pencik A."/>
            <person name="Tarkowska D."/>
            <person name="Hromadova K."/>
            <person name="Freeman S."/>
            <person name="Maymon M."/>
            <person name="Elazar M."/>
            <person name="Youssef S.A."/>
            <person name="El-Shabrawy E.S.M."/>
            <person name="Shalaby A.B.A."/>
            <person name="Houterman P."/>
            <person name="Brock N.L."/>
            <person name="Burkhardt I."/>
            <person name="Tsavkelova E.A."/>
            <person name="Dickschat J.S."/>
            <person name="Galuszka P."/>
            <person name="Gueldener U."/>
            <person name="Tudzynski B."/>
        </authorList>
    </citation>
    <scope>NUCLEOTIDE SEQUENCE [LARGE SCALE GENOMIC DNA]</scope>
    <source>
        <strain evidence="2">MRC7560</strain>
    </source>
</reference>
<dbReference type="InterPro" id="IPR036291">
    <property type="entry name" value="NAD(P)-bd_dom_sf"/>
</dbReference>
<dbReference type="EMBL" id="FCQH01000022">
    <property type="protein sequence ID" value="CVL08144.1"/>
    <property type="molecule type" value="Genomic_DNA"/>
</dbReference>
<dbReference type="InterPro" id="IPR052718">
    <property type="entry name" value="NmrA-type_oxidoreductase"/>
</dbReference>
<dbReference type="Gene3D" id="3.90.25.10">
    <property type="entry name" value="UDP-galactose 4-epimerase, domain 1"/>
    <property type="match status" value="1"/>
</dbReference>
<evidence type="ECO:0008006" key="3">
    <source>
        <dbReference type="Google" id="ProtNLM"/>
    </source>
</evidence>
<gene>
    <name evidence="1" type="ORF">FMAN_14192</name>
</gene>
<dbReference type="Gene3D" id="3.40.50.720">
    <property type="entry name" value="NAD(P)-binding Rossmann-like Domain"/>
    <property type="match status" value="1"/>
</dbReference>
<dbReference type="VEuPathDB" id="FungiDB:FMAN_14192"/>
<evidence type="ECO:0000313" key="1">
    <source>
        <dbReference type="EMBL" id="CVL08144.1"/>
    </source>
</evidence>
<dbReference type="GeneID" id="65093441"/>
<dbReference type="AlphaFoldDB" id="A0A1L7UBP4"/>
<organism evidence="1 2">
    <name type="scientific">Fusarium mangiferae</name>
    <name type="common">Mango malformation disease fungus</name>
    <dbReference type="NCBI Taxonomy" id="192010"/>
    <lineage>
        <taxon>Eukaryota</taxon>
        <taxon>Fungi</taxon>
        <taxon>Dikarya</taxon>
        <taxon>Ascomycota</taxon>
        <taxon>Pezizomycotina</taxon>
        <taxon>Sordariomycetes</taxon>
        <taxon>Hypocreomycetidae</taxon>
        <taxon>Hypocreales</taxon>
        <taxon>Nectriaceae</taxon>
        <taxon>Fusarium</taxon>
        <taxon>Fusarium fujikuroi species complex</taxon>
    </lineage>
</organism>
<keyword evidence="2" id="KW-1185">Reference proteome</keyword>
<comment type="caution">
    <text evidence="1">The sequence shown here is derived from an EMBL/GenBank/DDBJ whole genome shotgun (WGS) entry which is preliminary data.</text>
</comment>